<feature type="transmembrane region" description="Helical" evidence="6">
    <location>
        <begin position="129"/>
        <end position="153"/>
    </location>
</feature>
<feature type="transmembrane region" description="Helical" evidence="6">
    <location>
        <begin position="71"/>
        <end position="90"/>
    </location>
</feature>
<keyword evidence="4 6" id="KW-1133">Transmembrane helix</keyword>
<evidence type="ECO:0000313" key="9">
    <source>
        <dbReference type="Proteomes" id="UP000054618"/>
    </source>
</evidence>
<keyword evidence="3 6" id="KW-0812">Transmembrane</keyword>
<gene>
    <name evidence="8" type="ORF">Lqui_0329</name>
</gene>
<feature type="transmembrane region" description="Helical" evidence="6">
    <location>
        <begin position="302"/>
        <end position="326"/>
    </location>
</feature>
<keyword evidence="5 6" id="KW-0472">Membrane</keyword>
<dbReference type="Gene3D" id="1.20.1720.10">
    <property type="entry name" value="Multidrug resistance protein D"/>
    <property type="match status" value="1"/>
</dbReference>
<dbReference type="Proteomes" id="UP000054618">
    <property type="component" value="Unassembled WGS sequence"/>
</dbReference>
<name>A0A0W0Y377_9GAMM</name>
<keyword evidence="9" id="KW-1185">Reference proteome</keyword>
<dbReference type="GO" id="GO:0005886">
    <property type="term" value="C:plasma membrane"/>
    <property type="evidence" value="ECO:0007669"/>
    <property type="project" value="TreeGrafter"/>
</dbReference>
<feature type="transmembrane region" description="Helical" evidence="6">
    <location>
        <begin position="38"/>
        <end position="59"/>
    </location>
</feature>
<evidence type="ECO:0000259" key="7">
    <source>
        <dbReference type="PROSITE" id="PS50850"/>
    </source>
</evidence>
<organism evidence="8 9">
    <name type="scientific">Legionella quinlivanii</name>
    <dbReference type="NCBI Taxonomy" id="45073"/>
    <lineage>
        <taxon>Bacteria</taxon>
        <taxon>Pseudomonadati</taxon>
        <taxon>Pseudomonadota</taxon>
        <taxon>Gammaproteobacteria</taxon>
        <taxon>Legionellales</taxon>
        <taxon>Legionellaceae</taxon>
        <taxon>Legionella</taxon>
    </lineage>
</organism>
<dbReference type="EMBL" id="LNYS01000006">
    <property type="protein sequence ID" value="KTD51485.1"/>
    <property type="molecule type" value="Genomic_DNA"/>
</dbReference>
<comment type="subcellular location">
    <subcellularLocation>
        <location evidence="1">Membrane</location>
        <topology evidence="1">Multi-pass membrane protein</topology>
    </subcellularLocation>
</comment>
<dbReference type="RefSeq" id="WP_065236107.1">
    <property type="nucleotide sequence ID" value="NZ_CAAAIK010000019.1"/>
</dbReference>
<accession>A0A0W0Y377</accession>
<feature type="domain" description="Major facilitator superfamily (MFS) profile" evidence="7">
    <location>
        <begin position="1"/>
        <end position="385"/>
    </location>
</feature>
<keyword evidence="2" id="KW-0813">Transport</keyword>
<reference evidence="8 9" key="1">
    <citation type="submission" date="2015-11" db="EMBL/GenBank/DDBJ databases">
        <title>Genomic analysis of 38 Legionella species identifies large and diverse effector repertoires.</title>
        <authorList>
            <person name="Burstein D."/>
            <person name="Amaro F."/>
            <person name="Zusman T."/>
            <person name="Lifshitz Z."/>
            <person name="Cohen O."/>
            <person name="Gilbert J.A."/>
            <person name="Pupko T."/>
            <person name="Shuman H.A."/>
            <person name="Segal G."/>
        </authorList>
    </citation>
    <scope>NUCLEOTIDE SEQUENCE [LARGE SCALE GENOMIC DNA]</scope>
    <source>
        <strain evidence="8 9">CDC#1442-AUS-E</strain>
    </source>
</reference>
<feature type="transmembrane region" description="Helical" evidence="6">
    <location>
        <begin position="364"/>
        <end position="383"/>
    </location>
</feature>
<evidence type="ECO:0000256" key="6">
    <source>
        <dbReference type="SAM" id="Phobius"/>
    </source>
</evidence>
<dbReference type="Pfam" id="PF07690">
    <property type="entry name" value="MFS_1"/>
    <property type="match status" value="1"/>
</dbReference>
<dbReference type="AlphaFoldDB" id="A0A0W0Y377"/>
<feature type="transmembrane region" description="Helical" evidence="6">
    <location>
        <begin position="243"/>
        <end position="265"/>
    </location>
</feature>
<evidence type="ECO:0000256" key="5">
    <source>
        <dbReference type="ARBA" id="ARBA00023136"/>
    </source>
</evidence>
<protein>
    <submittedName>
        <fullName evidence="8">Multidrug resistance protein D</fullName>
    </submittedName>
</protein>
<feature type="transmembrane region" description="Helical" evidence="6">
    <location>
        <begin position="159"/>
        <end position="179"/>
    </location>
</feature>
<dbReference type="STRING" id="45073.Lqui_0329"/>
<evidence type="ECO:0000313" key="8">
    <source>
        <dbReference type="EMBL" id="KTD51485.1"/>
    </source>
</evidence>
<dbReference type="PANTHER" id="PTHR23502">
    <property type="entry name" value="MAJOR FACILITATOR SUPERFAMILY"/>
    <property type="match status" value="1"/>
</dbReference>
<proteinExistence type="predicted"/>
<dbReference type="PANTHER" id="PTHR23502:SF132">
    <property type="entry name" value="POLYAMINE TRANSPORTER 2-RELATED"/>
    <property type="match status" value="1"/>
</dbReference>
<dbReference type="InterPro" id="IPR020846">
    <property type="entry name" value="MFS_dom"/>
</dbReference>
<dbReference type="OrthoDB" id="9814303at2"/>
<dbReference type="GO" id="GO:1990961">
    <property type="term" value="P:xenobiotic detoxification by transmembrane export across the plasma membrane"/>
    <property type="evidence" value="ECO:0007669"/>
    <property type="project" value="TreeGrafter"/>
</dbReference>
<evidence type="ECO:0000256" key="2">
    <source>
        <dbReference type="ARBA" id="ARBA00022448"/>
    </source>
</evidence>
<feature type="transmembrane region" description="Helical" evidence="6">
    <location>
        <begin position="277"/>
        <end position="296"/>
    </location>
</feature>
<feature type="transmembrane region" description="Helical" evidence="6">
    <location>
        <begin position="338"/>
        <end position="358"/>
    </location>
</feature>
<dbReference type="InterPro" id="IPR036259">
    <property type="entry name" value="MFS_trans_sf"/>
</dbReference>
<dbReference type="SUPFAM" id="SSF103473">
    <property type="entry name" value="MFS general substrate transporter"/>
    <property type="match status" value="1"/>
</dbReference>
<evidence type="ECO:0000256" key="1">
    <source>
        <dbReference type="ARBA" id="ARBA00004141"/>
    </source>
</evidence>
<dbReference type="GO" id="GO:0022857">
    <property type="term" value="F:transmembrane transporter activity"/>
    <property type="evidence" value="ECO:0007669"/>
    <property type="project" value="InterPro"/>
</dbReference>
<dbReference type="PATRIC" id="fig|45073.5.peg.354"/>
<dbReference type="InterPro" id="IPR011701">
    <property type="entry name" value="MFS"/>
</dbReference>
<sequence length="385" mass="43297">MNENKLVYLGFLSSFCLVTFDSFQPALPAITSYFETTHAIGQLTLSLFFFSFGVAQLFWGPIIDYFGRRKALFSSLYVFLFATLICIFATSIEILIIARIIQGFAACSSNIIAFSTARDVEDNIDRARLLSHLSMIVTASPIFAPLIGSLIFVNFGWRANFIFMALLAIVLFWASIPFLKESRYWQRSGKTIWHYFQYYREILWHRKLWIGTIMVTFSYTCLMIIVVNAAYLVIDSLSYSPQAFAIIFACNGLTIIVGNYFGIWLREYKSLVWNIRFGNLLMVVGSTLLILLYIRYGITLTSLAPVLLLSFGLSISNPPTVSLILADYTEQAATALGFVNTFRMCMSSVLGGLVGVFLMQYPSLFSVSLFACAVIGLIASLFCKE</sequence>
<feature type="transmembrane region" description="Helical" evidence="6">
    <location>
        <begin position="208"/>
        <end position="231"/>
    </location>
</feature>
<feature type="transmembrane region" description="Helical" evidence="6">
    <location>
        <begin position="96"/>
        <end position="117"/>
    </location>
</feature>
<comment type="caution">
    <text evidence="8">The sequence shown here is derived from an EMBL/GenBank/DDBJ whole genome shotgun (WGS) entry which is preliminary data.</text>
</comment>
<dbReference type="PROSITE" id="PS50850">
    <property type="entry name" value="MFS"/>
    <property type="match status" value="1"/>
</dbReference>
<evidence type="ECO:0000256" key="4">
    <source>
        <dbReference type="ARBA" id="ARBA00022989"/>
    </source>
</evidence>
<evidence type="ECO:0000256" key="3">
    <source>
        <dbReference type="ARBA" id="ARBA00022692"/>
    </source>
</evidence>